<accession>A0A1X7SK97</accession>
<reference evidence="2" key="1">
    <citation type="submission" date="2017-05" db="UniProtKB">
        <authorList>
            <consortium name="EnsemblMetazoa"/>
        </authorList>
    </citation>
    <scope>IDENTIFICATION</scope>
</reference>
<name>A0A1X7SK97_AMPQE</name>
<dbReference type="AlphaFoldDB" id="A0A1X7SK97"/>
<protein>
    <submittedName>
        <fullName evidence="2">Uncharacterized protein</fullName>
    </submittedName>
</protein>
<organism evidence="2">
    <name type="scientific">Amphimedon queenslandica</name>
    <name type="common">Sponge</name>
    <dbReference type="NCBI Taxonomy" id="400682"/>
    <lineage>
        <taxon>Eukaryota</taxon>
        <taxon>Metazoa</taxon>
        <taxon>Porifera</taxon>
        <taxon>Demospongiae</taxon>
        <taxon>Heteroscleromorpha</taxon>
        <taxon>Haplosclerida</taxon>
        <taxon>Niphatidae</taxon>
        <taxon>Amphimedon</taxon>
    </lineage>
</organism>
<evidence type="ECO:0000256" key="1">
    <source>
        <dbReference type="SAM" id="MobiDB-lite"/>
    </source>
</evidence>
<dbReference type="InParanoid" id="A0A1X7SK97"/>
<evidence type="ECO:0000313" key="2">
    <source>
        <dbReference type="EnsemblMetazoa" id="Aqu2.1.02491_001"/>
    </source>
</evidence>
<proteinExistence type="predicted"/>
<dbReference type="EnsemblMetazoa" id="Aqu2.1.02491_001">
    <property type="protein sequence ID" value="Aqu2.1.02491_001"/>
    <property type="gene ID" value="Aqu2.1.02491"/>
</dbReference>
<feature type="region of interest" description="Disordered" evidence="1">
    <location>
        <begin position="23"/>
        <end position="45"/>
    </location>
</feature>
<sequence length="71" mass="8462">LIGVKVLIEVCPVLMLYSTFISHQRRHSRDQDMEKRDTRRSHSKRSVNDKVHVFLQSRNLYVYLYIVVPCS</sequence>